<feature type="domain" description="Glycosyl transferase family 1" evidence="3">
    <location>
        <begin position="248"/>
        <end position="405"/>
    </location>
</feature>
<dbReference type="PANTHER" id="PTHR45947">
    <property type="entry name" value="SULFOQUINOVOSYL TRANSFERASE SQD2"/>
    <property type="match status" value="1"/>
</dbReference>
<protein>
    <recommendedName>
        <fullName evidence="1">D-inositol 3-phosphate glycosyltransferase</fullName>
    </recommendedName>
</protein>
<dbReference type="GeneID" id="63459208"/>
<keyword evidence="2 4" id="KW-0808">Transferase</keyword>
<dbReference type="STRING" id="1121387.GCA_000429885_01124"/>
<gene>
    <name evidence="4" type="primary">pimB_1</name>
    <name evidence="4" type="ORF">SAMEA4475696_00963</name>
</gene>
<dbReference type="Gene3D" id="3.40.50.2000">
    <property type="entry name" value="Glycogen Phosphorylase B"/>
    <property type="match status" value="2"/>
</dbReference>
<evidence type="ECO:0000313" key="5">
    <source>
        <dbReference type="Proteomes" id="UP000242637"/>
    </source>
</evidence>
<evidence type="ECO:0000256" key="1">
    <source>
        <dbReference type="ARBA" id="ARBA00021292"/>
    </source>
</evidence>
<dbReference type="OrthoDB" id="506201at2"/>
<evidence type="ECO:0000259" key="3">
    <source>
        <dbReference type="Pfam" id="PF00534"/>
    </source>
</evidence>
<organism evidence="4 5">
    <name type="scientific">Dermatophilus congolensis</name>
    <dbReference type="NCBI Taxonomy" id="1863"/>
    <lineage>
        <taxon>Bacteria</taxon>
        <taxon>Bacillati</taxon>
        <taxon>Actinomycetota</taxon>
        <taxon>Actinomycetes</taxon>
        <taxon>Micrococcales</taxon>
        <taxon>Dermatophilaceae</taxon>
        <taxon>Dermatophilus</taxon>
    </lineage>
</organism>
<dbReference type="RefSeq" id="WP_095068476.1">
    <property type="nucleotide sequence ID" value="NZ_JAAFNI010000001.1"/>
</dbReference>
<sequence length="433" mass="47948">MPTPSVPPTIPDDASDIKVAYLVSKYPALSHTFIEREIAGLRALGARIDTFSVRRCPDAELISAAMRQEAAETTVLIDEVPATFPRMHARLLTCQPNAYVRTLMRAVTTGEPHPKTRLWQGFYFAEAVKLHDQMRARGLRHVHVHFANVSADVARLAVAIGRFIDGPTSDWRWSLTMHGPTEFEGVDKVDLPAKIVDADAVSCITDFTRSQLMRYVDPAHWHKLAITHMTIDPTIYMPPPDGRAGREGQPLRLLFVGRLVPEKGGPLLLEALTLLKERGTAVQVRFVGDGPARELLERSTRERGLDHMVEFVGAVGQDDMIPHYHWADVFTLPSYMEGLPVVIMEALATELPVITSRINGIPELVHDEVMGHVLTPGRADLLANAIEDQARNPDRRQAQGHAGRKAVLDSYTIDSQAPVMADFLRTVSPNAGK</sequence>
<keyword evidence="4" id="KW-0328">Glycosyltransferase</keyword>
<evidence type="ECO:0000256" key="2">
    <source>
        <dbReference type="ARBA" id="ARBA00022679"/>
    </source>
</evidence>
<dbReference type="AlphaFoldDB" id="A0A239VDT5"/>
<evidence type="ECO:0000313" key="4">
    <source>
        <dbReference type="EMBL" id="SNV20282.1"/>
    </source>
</evidence>
<dbReference type="InterPro" id="IPR001296">
    <property type="entry name" value="Glyco_trans_1"/>
</dbReference>
<keyword evidence="5" id="KW-1185">Reference proteome</keyword>
<proteinExistence type="predicted"/>
<dbReference type="InterPro" id="IPR050194">
    <property type="entry name" value="Glycosyltransferase_grp1"/>
</dbReference>
<name>A0A239VDT5_9MICO</name>
<dbReference type="PANTHER" id="PTHR45947:SF3">
    <property type="entry name" value="SULFOQUINOVOSYL TRANSFERASE SQD2"/>
    <property type="match status" value="1"/>
</dbReference>
<dbReference type="Pfam" id="PF00534">
    <property type="entry name" value="Glycos_transf_1"/>
    <property type="match status" value="1"/>
</dbReference>
<dbReference type="Proteomes" id="UP000242637">
    <property type="component" value="Chromosome 1"/>
</dbReference>
<dbReference type="CDD" id="cd03801">
    <property type="entry name" value="GT4_PimA-like"/>
    <property type="match status" value="1"/>
</dbReference>
<dbReference type="GO" id="GO:0016757">
    <property type="term" value="F:glycosyltransferase activity"/>
    <property type="evidence" value="ECO:0007669"/>
    <property type="project" value="UniProtKB-KW"/>
</dbReference>
<accession>A0A239VDT5</accession>
<reference evidence="4 5" key="1">
    <citation type="submission" date="2017-06" db="EMBL/GenBank/DDBJ databases">
        <authorList>
            <consortium name="Pathogen Informatics"/>
        </authorList>
    </citation>
    <scope>NUCLEOTIDE SEQUENCE [LARGE SCALE GENOMIC DNA]</scope>
    <source>
        <strain evidence="4 5">NCTC13039</strain>
    </source>
</reference>
<dbReference type="SUPFAM" id="SSF53756">
    <property type="entry name" value="UDP-Glycosyltransferase/glycogen phosphorylase"/>
    <property type="match status" value="1"/>
</dbReference>
<dbReference type="EMBL" id="LT906453">
    <property type="protein sequence ID" value="SNV20282.1"/>
    <property type="molecule type" value="Genomic_DNA"/>
</dbReference>
<dbReference type="KEGG" id="dco:SAMEA4475696_0963"/>